<evidence type="ECO:0000256" key="1">
    <source>
        <dbReference type="SAM" id="MobiDB-lite"/>
    </source>
</evidence>
<evidence type="ECO:0000313" key="2">
    <source>
        <dbReference type="EMBL" id="THX09976.1"/>
    </source>
</evidence>
<dbReference type="AlphaFoldDB" id="A0A4S9CRK1"/>
<reference evidence="2" key="1">
    <citation type="submission" date="2018-10" db="EMBL/GenBank/DDBJ databases">
        <title>Fifty Aureobasidium pullulans genomes reveal a recombining polyextremotolerant generalist.</title>
        <authorList>
            <person name="Gostincar C."/>
            <person name="Turk M."/>
            <person name="Zajc J."/>
            <person name="Gunde-Cimerman N."/>
        </authorList>
    </citation>
    <scope>NUCLEOTIDE SEQUENCE [LARGE SCALE GENOMIC DNA]</scope>
    <source>
        <strain evidence="2">EXF-10085</strain>
    </source>
</reference>
<sequence length="587" mass="66244">MDVVLNHYSESADKGSDPSDSIDDSTKLDVVHADVTVLSSPVSEASRTRFPKLTMFPQLPTVLQLLICKNAVTRPEPIDLSKRENHRLPDITRTSKLFHTEGNRLYYGENTFLIPLPSRLAREENIFLDHWLCDSSTTETVAKMGRINVQISLPPDRASLANLLLLAVHFSKVSSVEARKTVVLQSVITLPRRHNLVIPLPAVTPQLESRISDAFWHVVDTNMHQLATGTYKIVWVDEGEMEMNAGVPLLERAVALGKICEELWSAIMTIWNWSKCALALEQCPLSQIDSYLSSKDEALFVHWTDAGSGWTFRESTRYEISKTVERGISSATKLSNMALPAGQKRLSLRLLGLEAEYTILTAINPTTRTYEEDARIKELDFLCLAHGLPSEVKNNVLEYYIHGLEPVDIADHANHTRPTWCTDDEAEFLYWRHTRFIFRTDDLTRTNLDNKINAAQTFIQNILRSTTHPARLFYMQPKKKVIFEIYLKIDLSVGGAAEIDDENLEALWKLLELLNGEMGHLQLKFIWKNNANSNDVSAATKREVAANNSGPFVAIEQNLLTIVLAAAKHYTTCMHAPATINSIKRWA</sequence>
<protein>
    <submittedName>
        <fullName evidence="2">Uncharacterized protein</fullName>
    </submittedName>
</protein>
<gene>
    <name evidence="2" type="ORF">D6D13_05596</name>
</gene>
<accession>A0A4S9CRK1</accession>
<proteinExistence type="predicted"/>
<feature type="region of interest" description="Disordered" evidence="1">
    <location>
        <begin position="6"/>
        <end position="25"/>
    </location>
</feature>
<dbReference type="EMBL" id="QZAS01000018">
    <property type="protein sequence ID" value="THX09976.1"/>
    <property type="molecule type" value="Genomic_DNA"/>
</dbReference>
<organism evidence="2">
    <name type="scientific">Aureobasidium pullulans</name>
    <name type="common">Black yeast</name>
    <name type="synonym">Pullularia pullulans</name>
    <dbReference type="NCBI Taxonomy" id="5580"/>
    <lineage>
        <taxon>Eukaryota</taxon>
        <taxon>Fungi</taxon>
        <taxon>Dikarya</taxon>
        <taxon>Ascomycota</taxon>
        <taxon>Pezizomycotina</taxon>
        <taxon>Dothideomycetes</taxon>
        <taxon>Dothideomycetidae</taxon>
        <taxon>Dothideales</taxon>
        <taxon>Saccotheciaceae</taxon>
        <taxon>Aureobasidium</taxon>
    </lineage>
</organism>
<name>A0A4S9CRK1_AURPU</name>
<comment type="caution">
    <text evidence="2">The sequence shown here is derived from an EMBL/GenBank/DDBJ whole genome shotgun (WGS) entry which is preliminary data.</text>
</comment>